<proteinExistence type="predicted"/>
<protein>
    <submittedName>
        <fullName evidence="3">GUN4 domain-containing protein</fullName>
    </submittedName>
</protein>
<feature type="domain" description="GUN4-like" evidence="2">
    <location>
        <begin position="149"/>
        <end position="281"/>
    </location>
</feature>
<gene>
    <name evidence="3" type="ORF">ENR47_11290</name>
</gene>
<dbReference type="PANTHER" id="PTHR34800:SF1">
    <property type="entry name" value="TETRAPYRROLE-BINDING PROTEIN, CHLOROPLASTIC"/>
    <property type="match status" value="1"/>
</dbReference>
<organism evidence="3">
    <name type="scientific">Oscillatoriales cyanobacterium SpSt-402</name>
    <dbReference type="NCBI Taxonomy" id="2282168"/>
    <lineage>
        <taxon>Bacteria</taxon>
        <taxon>Bacillati</taxon>
        <taxon>Cyanobacteriota</taxon>
        <taxon>Cyanophyceae</taxon>
        <taxon>Oscillatoriophycideae</taxon>
        <taxon>Oscillatoriales</taxon>
    </lineage>
</organism>
<dbReference type="SUPFAM" id="SSF140869">
    <property type="entry name" value="GUN4-like"/>
    <property type="match status" value="1"/>
</dbReference>
<sequence>MPLIVPEPGWKYDRPLLTHCATKADIETLKSQAIHAWIIEKNLDLAEQLWELINDLATDSQDRKLSRESLLKIVQERQATGTAIPQQLQNPAREGLATSLPASPLSPAKLALTNPQDLGKGRLAGEKYGLDLDASPRETQKPIEDDLSSEKGIDYTKLRDLLEAQKWKEADQETYEVMIRAVGKKDGSWFTPEELLKFPCKDLKTINALWVKYSNEHFGFSVQKQIYVECGAKLDGKYPGDEIWEKFGDRVGWRKDGNWLSYDRLNPSFSSPKGMFPLGGLEVVRLRFFPFGGVCGGGWVDGVWVCASSLASRLAECNR</sequence>
<accession>A0A832M3K9</accession>
<dbReference type="GO" id="GO:0046906">
    <property type="term" value="F:tetrapyrrole binding"/>
    <property type="evidence" value="ECO:0007669"/>
    <property type="project" value="TreeGrafter"/>
</dbReference>
<dbReference type="CDD" id="cd16383">
    <property type="entry name" value="GUN4"/>
    <property type="match status" value="1"/>
</dbReference>
<dbReference type="Gene3D" id="1.25.40.620">
    <property type="match status" value="1"/>
</dbReference>
<dbReference type="AlphaFoldDB" id="A0A832M3K9"/>
<dbReference type="InterPro" id="IPR037215">
    <property type="entry name" value="GUN4-like_sf"/>
</dbReference>
<dbReference type="Gene3D" id="1.10.10.1770">
    <property type="entry name" value="Gun4-like"/>
    <property type="match status" value="1"/>
</dbReference>
<evidence type="ECO:0000256" key="1">
    <source>
        <dbReference type="SAM" id="MobiDB-lite"/>
    </source>
</evidence>
<dbReference type="InterPro" id="IPR008629">
    <property type="entry name" value="GUN4-like"/>
</dbReference>
<evidence type="ECO:0000259" key="2">
    <source>
        <dbReference type="Pfam" id="PF05419"/>
    </source>
</evidence>
<reference evidence="3" key="1">
    <citation type="journal article" date="2020" name="mSystems">
        <title>Genome- and Community-Level Interaction Insights into Carbon Utilization and Element Cycling Functions of Hydrothermarchaeota in Hydrothermal Sediment.</title>
        <authorList>
            <person name="Zhou Z."/>
            <person name="Liu Y."/>
            <person name="Xu W."/>
            <person name="Pan J."/>
            <person name="Luo Z.H."/>
            <person name="Li M."/>
        </authorList>
    </citation>
    <scope>NUCLEOTIDE SEQUENCE [LARGE SCALE GENOMIC DNA]</scope>
    <source>
        <strain evidence="3">SpSt-402</strain>
    </source>
</reference>
<evidence type="ECO:0000313" key="3">
    <source>
        <dbReference type="EMBL" id="HGW94850.1"/>
    </source>
</evidence>
<comment type="caution">
    <text evidence="3">The sequence shown here is derived from an EMBL/GenBank/DDBJ whole genome shotgun (WGS) entry which is preliminary data.</text>
</comment>
<name>A0A832M3K9_9CYAN</name>
<feature type="region of interest" description="Disordered" evidence="1">
    <location>
        <begin position="97"/>
        <end position="117"/>
    </location>
</feature>
<dbReference type="Pfam" id="PF05419">
    <property type="entry name" value="GUN4"/>
    <property type="match status" value="1"/>
</dbReference>
<dbReference type="EMBL" id="DSRD01000703">
    <property type="protein sequence ID" value="HGW94850.1"/>
    <property type="molecule type" value="Genomic_DNA"/>
</dbReference>
<dbReference type="PANTHER" id="PTHR34800">
    <property type="entry name" value="TETRAPYRROLE-BINDING PROTEIN, CHLOROPLASTIC"/>
    <property type="match status" value="1"/>
</dbReference>